<evidence type="ECO:0000313" key="3">
    <source>
        <dbReference type="Proteomes" id="UP000184185"/>
    </source>
</evidence>
<evidence type="ECO:0000313" key="2">
    <source>
        <dbReference type="EMBL" id="SHI95071.1"/>
    </source>
</evidence>
<dbReference type="RefSeq" id="WP_242939591.1">
    <property type="nucleotide sequence ID" value="NZ_FQYQ01000007.1"/>
</dbReference>
<dbReference type="AlphaFoldDB" id="A0A1M6FBP2"/>
<dbReference type="Pfam" id="PF10543">
    <property type="entry name" value="ORF6N"/>
    <property type="match status" value="1"/>
</dbReference>
<dbReference type="EMBL" id="FQYQ01000007">
    <property type="protein sequence ID" value="SHI95071.1"/>
    <property type="molecule type" value="Genomic_DNA"/>
</dbReference>
<dbReference type="InterPro" id="IPR018873">
    <property type="entry name" value="KilA-N_DNA-bd_domain"/>
</dbReference>
<protein>
    <submittedName>
        <fullName evidence="2">ORF6N domain-containing protein</fullName>
    </submittedName>
</protein>
<sequence>MKNTTDLLTVESIRNCVYTIRGQQVMLDSDLADIYGYELKAMNQQVKRNIERFPEDFMFQLTKDEVELVKSQFVTSRENTFFSGQGGGRRKFPYAFTEQGIYMLATVLKGELATKQSIFIMRAFKEMRHFIANNALMFEKINAIELKQLEYQKDTDEKFGRIFEYMANHEEENQKIFYDGQIFDAFSFLTDIIGHAKKEIVLIDGYIDVITLNILAKKNAGVDVFAYTLPSARISSQDINNFNAQYPTLTIKKTIAFHDRFLIIDGVEGYHIGASLKDAGKKCFGVNKIEGTDVVKDIMKKAQQTGT</sequence>
<feature type="domain" description="KilA-N DNA-binding" evidence="1">
    <location>
        <begin position="17"/>
        <end position="107"/>
    </location>
</feature>
<proteinExistence type="predicted"/>
<dbReference type="Proteomes" id="UP000184185">
    <property type="component" value="Unassembled WGS sequence"/>
</dbReference>
<keyword evidence="3" id="KW-1185">Reference proteome</keyword>
<organism evidence="2 3">
    <name type="scientific">Pseudobutyrivibrio xylanivorans DSM 14809</name>
    <dbReference type="NCBI Taxonomy" id="1123012"/>
    <lineage>
        <taxon>Bacteria</taxon>
        <taxon>Bacillati</taxon>
        <taxon>Bacillota</taxon>
        <taxon>Clostridia</taxon>
        <taxon>Lachnospirales</taxon>
        <taxon>Lachnospiraceae</taxon>
        <taxon>Pseudobutyrivibrio</taxon>
    </lineage>
</organism>
<name>A0A1M6FBP2_PSEXY</name>
<gene>
    <name evidence="2" type="ORF">SAMN02745725_01447</name>
</gene>
<accession>A0A1M6FBP2</accession>
<evidence type="ECO:0000259" key="1">
    <source>
        <dbReference type="Pfam" id="PF10543"/>
    </source>
</evidence>
<reference evidence="2 3" key="1">
    <citation type="submission" date="2016-11" db="EMBL/GenBank/DDBJ databases">
        <authorList>
            <person name="Jaros S."/>
            <person name="Januszkiewicz K."/>
            <person name="Wedrychowicz H."/>
        </authorList>
    </citation>
    <scope>NUCLEOTIDE SEQUENCE [LARGE SCALE GENOMIC DNA]</scope>
    <source>
        <strain evidence="2 3">DSM 14809</strain>
    </source>
</reference>